<dbReference type="STRING" id="459525.SAMN04488137_0788"/>
<feature type="transmembrane region" description="Helical" evidence="1">
    <location>
        <begin position="23"/>
        <end position="44"/>
    </location>
</feature>
<name>A0A1G9U8Z9_9BACL</name>
<gene>
    <name evidence="2" type="ORF">SAMN04488137_0788</name>
</gene>
<dbReference type="Proteomes" id="UP000199544">
    <property type="component" value="Unassembled WGS sequence"/>
</dbReference>
<reference evidence="3" key="1">
    <citation type="submission" date="2016-10" db="EMBL/GenBank/DDBJ databases">
        <authorList>
            <person name="Varghese N."/>
            <person name="Submissions S."/>
        </authorList>
    </citation>
    <scope>NUCLEOTIDE SEQUENCE [LARGE SCALE GENOMIC DNA]</scope>
    <source>
        <strain evidence="3">CGMCC 1.6854</strain>
    </source>
</reference>
<keyword evidence="1" id="KW-0472">Membrane</keyword>
<evidence type="ECO:0000313" key="2">
    <source>
        <dbReference type="EMBL" id="SDM56496.1"/>
    </source>
</evidence>
<accession>A0A1G9U8Z9</accession>
<dbReference type="EMBL" id="FNHW01000001">
    <property type="protein sequence ID" value="SDM56496.1"/>
    <property type="molecule type" value="Genomic_DNA"/>
</dbReference>
<feature type="transmembrane region" description="Helical" evidence="1">
    <location>
        <begin position="50"/>
        <end position="69"/>
    </location>
</feature>
<keyword evidence="1" id="KW-0812">Transmembrane</keyword>
<feature type="transmembrane region" description="Helical" evidence="1">
    <location>
        <begin position="76"/>
        <end position="95"/>
    </location>
</feature>
<evidence type="ECO:0000256" key="1">
    <source>
        <dbReference type="SAM" id="Phobius"/>
    </source>
</evidence>
<keyword evidence="3" id="KW-1185">Reference proteome</keyword>
<evidence type="ECO:0000313" key="3">
    <source>
        <dbReference type="Proteomes" id="UP000199544"/>
    </source>
</evidence>
<keyword evidence="1" id="KW-1133">Transmembrane helix</keyword>
<sequence length="96" mass="11263">MRVPYNEWTLHERGVSMKKRSKAWSYAEMVLLLLSFLSALWNGIYVNSPSVLFAILAVVFLFRAVERYYFKLKLEFYFNSGMVLVFIILAALPFIN</sequence>
<proteinExistence type="predicted"/>
<organism evidence="2 3">
    <name type="scientific">Fictibacillus solisalsi</name>
    <dbReference type="NCBI Taxonomy" id="459525"/>
    <lineage>
        <taxon>Bacteria</taxon>
        <taxon>Bacillati</taxon>
        <taxon>Bacillota</taxon>
        <taxon>Bacilli</taxon>
        <taxon>Bacillales</taxon>
        <taxon>Fictibacillaceae</taxon>
        <taxon>Fictibacillus</taxon>
    </lineage>
</organism>
<dbReference type="AlphaFoldDB" id="A0A1G9U8Z9"/>
<evidence type="ECO:0008006" key="4">
    <source>
        <dbReference type="Google" id="ProtNLM"/>
    </source>
</evidence>
<protein>
    <recommendedName>
        <fullName evidence="4">DUF4181 domain-containing protein</fullName>
    </recommendedName>
</protein>